<dbReference type="AlphaFoldDB" id="M0CPT8"/>
<organism evidence="1 2">
    <name type="scientific">Natrinema limicola JCM 13563</name>
    <dbReference type="NCBI Taxonomy" id="1230457"/>
    <lineage>
        <taxon>Archaea</taxon>
        <taxon>Methanobacteriati</taxon>
        <taxon>Methanobacteriota</taxon>
        <taxon>Stenosarchaea group</taxon>
        <taxon>Halobacteria</taxon>
        <taxon>Halobacteriales</taxon>
        <taxon>Natrialbaceae</taxon>
        <taxon>Natrinema</taxon>
    </lineage>
</organism>
<name>M0CPT8_9EURY</name>
<accession>M0CPT8</accession>
<gene>
    <name evidence="1" type="ORF">C476_02532</name>
</gene>
<dbReference type="Proteomes" id="UP000011615">
    <property type="component" value="Unassembled WGS sequence"/>
</dbReference>
<keyword evidence="2" id="KW-1185">Reference proteome</keyword>
<dbReference type="PATRIC" id="fig|1230457.4.peg.500"/>
<sequence>MFKRANAIVAENEYDDPPMTVVIDAALTRLIKSGQNIDDARGEFDPETIQAIANTSVIGRRYRTSIESK</sequence>
<dbReference type="eggNOG" id="arCOG06318">
    <property type="taxonomic scope" value="Archaea"/>
</dbReference>
<dbReference type="OrthoDB" id="260010at2157"/>
<dbReference type="Pfam" id="PF24111">
    <property type="entry name" value="DUF7386"/>
    <property type="match status" value="1"/>
</dbReference>
<protein>
    <submittedName>
        <fullName evidence="1">Uncharacterized protein</fullName>
    </submittedName>
</protein>
<dbReference type="InterPro" id="IPR055810">
    <property type="entry name" value="DUF7386"/>
</dbReference>
<dbReference type="RefSeq" id="WP_008009537.1">
    <property type="nucleotide sequence ID" value="NZ_AOIT01000016.1"/>
</dbReference>
<proteinExistence type="predicted"/>
<comment type="caution">
    <text evidence="1">The sequence shown here is derived from an EMBL/GenBank/DDBJ whole genome shotgun (WGS) entry which is preliminary data.</text>
</comment>
<evidence type="ECO:0000313" key="1">
    <source>
        <dbReference type="EMBL" id="ELZ25280.1"/>
    </source>
</evidence>
<reference evidence="1 2" key="1">
    <citation type="journal article" date="2014" name="PLoS Genet.">
        <title>Phylogenetically driven sequencing of extremely halophilic archaea reveals strategies for static and dynamic osmo-response.</title>
        <authorList>
            <person name="Becker E.A."/>
            <person name="Seitzer P.M."/>
            <person name="Tritt A."/>
            <person name="Larsen D."/>
            <person name="Krusor M."/>
            <person name="Yao A.I."/>
            <person name="Wu D."/>
            <person name="Madern D."/>
            <person name="Eisen J.A."/>
            <person name="Darling A.E."/>
            <person name="Facciotti M.T."/>
        </authorList>
    </citation>
    <scope>NUCLEOTIDE SEQUENCE [LARGE SCALE GENOMIC DNA]</scope>
    <source>
        <strain evidence="1 2">JCM 13563</strain>
    </source>
</reference>
<dbReference type="EMBL" id="AOIT01000016">
    <property type="protein sequence ID" value="ELZ25280.1"/>
    <property type="molecule type" value="Genomic_DNA"/>
</dbReference>
<evidence type="ECO:0000313" key="2">
    <source>
        <dbReference type="Proteomes" id="UP000011615"/>
    </source>
</evidence>